<dbReference type="PANTHER" id="PTHR43592:SF15">
    <property type="entry name" value="CAAX AMINO TERMINAL PROTEASE FAMILY PROTEIN"/>
    <property type="match status" value="1"/>
</dbReference>
<feature type="transmembrane region" description="Helical" evidence="1">
    <location>
        <begin position="227"/>
        <end position="244"/>
    </location>
</feature>
<feature type="transmembrane region" description="Helical" evidence="1">
    <location>
        <begin position="251"/>
        <end position="271"/>
    </location>
</feature>
<accession>A0A1H3LX84</accession>
<name>A0A1H3LX84_9BACT</name>
<dbReference type="Proteomes" id="UP000199663">
    <property type="component" value="Unassembled WGS sequence"/>
</dbReference>
<proteinExistence type="predicted"/>
<dbReference type="Pfam" id="PF02517">
    <property type="entry name" value="Rce1-like"/>
    <property type="match status" value="1"/>
</dbReference>
<evidence type="ECO:0000313" key="4">
    <source>
        <dbReference type="Proteomes" id="UP000199663"/>
    </source>
</evidence>
<evidence type="ECO:0000256" key="1">
    <source>
        <dbReference type="SAM" id="Phobius"/>
    </source>
</evidence>
<keyword evidence="1" id="KW-1133">Transmembrane helix</keyword>
<dbReference type="EMBL" id="FNQC01000002">
    <property type="protein sequence ID" value="SDY68649.1"/>
    <property type="molecule type" value="Genomic_DNA"/>
</dbReference>
<feature type="transmembrane region" description="Helical" evidence="1">
    <location>
        <begin position="68"/>
        <end position="93"/>
    </location>
</feature>
<feature type="transmembrane region" description="Helical" evidence="1">
    <location>
        <begin position="105"/>
        <end position="130"/>
    </location>
</feature>
<protein>
    <recommendedName>
        <fullName evidence="2">CAAX prenyl protease 2/Lysostaphin resistance protein A-like domain-containing protein</fullName>
    </recommendedName>
</protein>
<feature type="transmembrane region" description="Helical" evidence="1">
    <location>
        <begin position="20"/>
        <end position="48"/>
    </location>
</feature>
<keyword evidence="1" id="KW-0472">Membrane</keyword>
<feature type="transmembrane region" description="Helical" evidence="1">
    <location>
        <begin position="283"/>
        <end position="302"/>
    </location>
</feature>
<dbReference type="PANTHER" id="PTHR43592">
    <property type="entry name" value="CAAX AMINO TERMINAL PROTEASE"/>
    <property type="match status" value="1"/>
</dbReference>
<feature type="domain" description="CAAX prenyl protease 2/Lysostaphin resistance protein A-like" evidence="2">
    <location>
        <begin position="172"/>
        <end position="260"/>
    </location>
</feature>
<keyword evidence="4" id="KW-1185">Reference proteome</keyword>
<feature type="transmembrane region" description="Helical" evidence="1">
    <location>
        <begin position="172"/>
        <end position="190"/>
    </location>
</feature>
<dbReference type="InterPro" id="IPR003675">
    <property type="entry name" value="Rce1/LyrA-like_dom"/>
</dbReference>
<keyword evidence="1" id="KW-0812">Transmembrane</keyword>
<evidence type="ECO:0000259" key="2">
    <source>
        <dbReference type="Pfam" id="PF02517"/>
    </source>
</evidence>
<gene>
    <name evidence="3" type="ORF">SAMN05444412_102235</name>
</gene>
<sequence>MEIYKTQSTIASRSNWLLSIIVIVLITIGVMIVMQGIGILLINPLFSIPLDEMVSLFTGESQHPNGRMAFLFAQGLGGGLAFFLAALVIIKWVDKADIEWKQQIYNFRFTGLGLTLLVMVGGVLFNALLIDWNANVKFPEMLSGLEQVLKEKEEMAMGMTKFLTDFDNVGEFLMGLLVIGLLAGLGEEFLFRGVLQPKLHLYTGNAHIGIWLTALIFSAIHLQFYGFFPRMLLGAIFGYLYLYSGSLIYPIAAHIMNNAFTVILVYLNKLGKVNFDIEETDQVSISFALLGLLIMILGIKVFKEKNQQQRDNEKLAEGI</sequence>
<evidence type="ECO:0000313" key="3">
    <source>
        <dbReference type="EMBL" id="SDY68649.1"/>
    </source>
</evidence>
<dbReference type="RefSeq" id="WP_026333490.1">
    <property type="nucleotide sequence ID" value="NZ_FNQC01000002.1"/>
</dbReference>
<organism evidence="3 4">
    <name type="scientific">Rhodonellum ikkaensis</name>
    <dbReference type="NCBI Taxonomy" id="336829"/>
    <lineage>
        <taxon>Bacteria</taxon>
        <taxon>Pseudomonadati</taxon>
        <taxon>Bacteroidota</taxon>
        <taxon>Cytophagia</taxon>
        <taxon>Cytophagales</taxon>
        <taxon>Cytophagaceae</taxon>
        <taxon>Rhodonellum</taxon>
    </lineage>
</organism>
<reference evidence="3 4" key="1">
    <citation type="submission" date="2016-10" db="EMBL/GenBank/DDBJ databases">
        <authorList>
            <person name="Varghese N."/>
            <person name="Submissions S."/>
        </authorList>
    </citation>
    <scope>NUCLEOTIDE SEQUENCE [LARGE SCALE GENOMIC DNA]</scope>
    <source>
        <strain evidence="3 4">DSM 17997</strain>
    </source>
</reference>
<comment type="caution">
    <text evidence="3">The sequence shown here is derived from an EMBL/GenBank/DDBJ whole genome shotgun (WGS) entry which is preliminary data.</text>
</comment>
<feature type="transmembrane region" description="Helical" evidence="1">
    <location>
        <begin position="202"/>
        <end position="221"/>
    </location>
</feature>